<name>L0DGY7_SINAD</name>
<keyword evidence="2" id="KW-1185">Reference proteome</keyword>
<gene>
    <name evidence="1" type="ordered locus">Sinac_4330</name>
</gene>
<dbReference type="Proteomes" id="UP000010798">
    <property type="component" value="Chromosome"/>
</dbReference>
<sequence length="293" mass="32872">MEAGNYPTSIAELPTWRKQNGTTAEEARRRLVQFVVLVSMSSSAALVSRVAFKGGNALRFVHGNPRSTLDLDFSADDGFPDSPDDIKALMNTALRTGERQYQVKVRCQSIHRLPPGVDKTMPTYRIKACFQLPSDRYYQNIDERLASGKHLSDVIEVEISLNDALCETGDEQLSPDAKPLRVCTLNDIIAEKFRALLQQVPRKRSRPQDVFDIASMVRKHSALIDLEKVSSFLLRKSEVRGIVATKAAFNDDVKDRAAASYEAEVREFTTEFIPFQEAWAEVLTLVSHLTIPD</sequence>
<organism evidence="1 2">
    <name type="scientific">Singulisphaera acidiphila (strain ATCC BAA-1392 / DSM 18658 / VKM B-2454 / MOB10)</name>
    <dbReference type="NCBI Taxonomy" id="886293"/>
    <lineage>
        <taxon>Bacteria</taxon>
        <taxon>Pseudomonadati</taxon>
        <taxon>Planctomycetota</taxon>
        <taxon>Planctomycetia</taxon>
        <taxon>Isosphaerales</taxon>
        <taxon>Isosphaeraceae</taxon>
        <taxon>Singulisphaera</taxon>
    </lineage>
</organism>
<protein>
    <recommendedName>
        <fullName evidence="3">Nucleotidyl transferase AbiEii/AbiGii toxin family protein</fullName>
    </recommendedName>
</protein>
<accession>L0DGY7</accession>
<dbReference type="Gene3D" id="3.10.450.620">
    <property type="entry name" value="JHP933, nucleotidyltransferase-like core domain"/>
    <property type="match status" value="1"/>
</dbReference>
<evidence type="ECO:0000313" key="1">
    <source>
        <dbReference type="EMBL" id="AGA28527.1"/>
    </source>
</evidence>
<evidence type="ECO:0008006" key="3">
    <source>
        <dbReference type="Google" id="ProtNLM"/>
    </source>
</evidence>
<dbReference type="HOGENOM" id="CLU_972640_0_0_0"/>
<dbReference type="Pfam" id="PF08843">
    <property type="entry name" value="AbiEii"/>
    <property type="match status" value="1"/>
</dbReference>
<reference evidence="1 2" key="1">
    <citation type="submission" date="2012-02" db="EMBL/GenBank/DDBJ databases">
        <title>Complete sequence of chromosome of Singulisphaera acidiphila DSM 18658.</title>
        <authorList>
            <consortium name="US DOE Joint Genome Institute (JGI-PGF)"/>
            <person name="Lucas S."/>
            <person name="Copeland A."/>
            <person name="Lapidus A."/>
            <person name="Glavina del Rio T."/>
            <person name="Dalin E."/>
            <person name="Tice H."/>
            <person name="Bruce D."/>
            <person name="Goodwin L."/>
            <person name="Pitluck S."/>
            <person name="Peters L."/>
            <person name="Ovchinnikova G."/>
            <person name="Chertkov O."/>
            <person name="Kyrpides N."/>
            <person name="Mavromatis K."/>
            <person name="Ivanova N."/>
            <person name="Brettin T."/>
            <person name="Detter J.C."/>
            <person name="Han C."/>
            <person name="Larimer F."/>
            <person name="Land M."/>
            <person name="Hauser L."/>
            <person name="Markowitz V."/>
            <person name="Cheng J.-F."/>
            <person name="Hugenholtz P."/>
            <person name="Woyke T."/>
            <person name="Wu D."/>
            <person name="Tindall B."/>
            <person name="Pomrenke H."/>
            <person name="Brambilla E."/>
            <person name="Klenk H.-P."/>
            <person name="Eisen J.A."/>
        </authorList>
    </citation>
    <scope>NUCLEOTIDE SEQUENCE [LARGE SCALE GENOMIC DNA]</scope>
    <source>
        <strain evidence="2">ATCC BAA-1392 / DSM 18658 / VKM B-2454 / MOB10</strain>
    </source>
</reference>
<dbReference type="InterPro" id="IPR014942">
    <property type="entry name" value="AbiEii"/>
</dbReference>
<proteinExistence type="predicted"/>
<dbReference type="EMBL" id="CP003364">
    <property type="protein sequence ID" value="AGA28527.1"/>
    <property type="molecule type" value="Genomic_DNA"/>
</dbReference>
<dbReference type="KEGG" id="saci:Sinac_4330"/>
<dbReference type="eggNOG" id="ENOG502Z8K5">
    <property type="taxonomic scope" value="Bacteria"/>
</dbReference>
<evidence type="ECO:0000313" key="2">
    <source>
        <dbReference type="Proteomes" id="UP000010798"/>
    </source>
</evidence>
<dbReference type="AlphaFoldDB" id="L0DGY7"/>